<dbReference type="OrthoDB" id="5574031at2"/>
<dbReference type="Pfam" id="PF07589">
    <property type="entry name" value="PEP-CTERM"/>
    <property type="match status" value="1"/>
</dbReference>
<keyword evidence="1" id="KW-0472">Membrane</keyword>
<dbReference type="EMBL" id="LUUI01000122">
    <property type="protein sequence ID" value="OAI13236.1"/>
    <property type="molecule type" value="Genomic_DNA"/>
</dbReference>
<organism evidence="4 5">
    <name type="scientific">Methylomonas lenta</name>
    <dbReference type="NCBI Taxonomy" id="980561"/>
    <lineage>
        <taxon>Bacteria</taxon>
        <taxon>Pseudomonadati</taxon>
        <taxon>Pseudomonadota</taxon>
        <taxon>Gammaproteobacteria</taxon>
        <taxon>Methylococcales</taxon>
        <taxon>Methylococcaceae</taxon>
        <taxon>Methylomonas</taxon>
    </lineage>
</organism>
<feature type="domain" description="Ice-binding protein C-terminal" evidence="3">
    <location>
        <begin position="197"/>
        <end position="220"/>
    </location>
</feature>
<evidence type="ECO:0000259" key="3">
    <source>
        <dbReference type="Pfam" id="PF07589"/>
    </source>
</evidence>
<accession>A0A177N5G5</accession>
<name>A0A177N5G5_9GAMM</name>
<dbReference type="RefSeq" id="WP_066984490.1">
    <property type="nucleotide sequence ID" value="NZ_LUUI01000122.1"/>
</dbReference>
<dbReference type="Proteomes" id="UP000078476">
    <property type="component" value="Unassembled WGS sequence"/>
</dbReference>
<feature type="chain" id="PRO_5008068791" description="Ice-binding protein C-terminal domain-containing protein" evidence="2">
    <location>
        <begin position="28"/>
        <end position="224"/>
    </location>
</feature>
<keyword evidence="5" id="KW-1185">Reference proteome</keyword>
<feature type="transmembrane region" description="Helical" evidence="1">
    <location>
        <begin position="198"/>
        <end position="217"/>
    </location>
</feature>
<reference evidence="4 5" key="1">
    <citation type="submission" date="2016-03" db="EMBL/GenBank/DDBJ databases">
        <authorList>
            <person name="Ploux O."/>
        </authorList>
    </citation>
    <scope>NUCLEOTIDE SEQUENCE [LARGE SCALE GENOMIC DNA]</scope>
    <source>
        <strain evidence="4 5">R-45370</strain>
    </source>
</reference>
<comment type="caution">
    <text evidence="4">The sequence shown here is derived from an EMBL/GenBank/DDBJ whole genome shotgun (WGS) entry which is preliminary data.</text>
</comment>
<proteinExistence type="predicted"/>
<keyword evidence="1" id="KW-0812">Transmembrane</keyword>
<dbReference type="AlphaFoldDB" id="A0A177N5G5"/>
<dbReference type="STRING" id="980561.A1359_12595"/>
<dbReference type="InterPro" id="IPR013424">
    <property type="entry name" value="Ice-binding_C"/>
</dbReference>
<keyword evidence="2" id="KW-0732">Signal</keyword>
<feature type="signal peptide" evidence="2">
    <location>
        <begin position="1"/>
        <end position="27"/>
    </location>
</feature>
<protein>
    <recommendedName>
        <fullName evidence="3">Ice-binding protein C-terminal domain-containing protein</fullName>
    </recommendedName>
</protein>
<evidence type="ECO:0000313" key="5">
    <source>
        <dbReference type="Proteomes" id="UP000078476"/>
    </source>
</evidence>
<evidence type="ECO:0000313" key="4">
    <source>
        <dbReference type="EMBL" id="OAI13236.1"/>
    </source>
</evidence>
<gene>
    <name evidence="4" type="ORF">A1359_12595</name>
</gene>
<evidence type="ECO:0000256" key="1">
    <source>
        <dbReference type="SAM" id="Phobius"/>
    </source>
</evidence>
<evidence type="ECO:0000256" key="2">
    <source>
        <dbReference type="SAM" id="SignalP"/>
    </source>
</evidence>
<keyword evidence="1" id="KW-1133">Transmembrane helix</keyword>
<sequence length="224" mass="24156">MHYKILRKIFAILTFMSGALFSYSGFASELTIDNFTDFQVVRDRGDVIGATESTLLALTGTSLQNTSRTFTAEATVGDYASKIGIKSDGNLLEIGNSGSSSGSASIEWNFDPIDFTQFGNAILLEVVDIDLNVNAEMVVNGIASSGIKTFSGVDNFLVNFNDFSNSGVFSNVSSFRLNFSGPLAWDGQFRLLTTTTPVPLPSTFLLMGSTLFGFIGISRRKSII</sequence>